<dbReference type="GO" id="GO:0016787">
    <property type="term" value="F:hydrolase activity"/>
    <property type="evidence" value="ECO:0007669"/>
    <property type="project" value="UniProtKB-KW"/>
</dbReference>
<keyword evidence="3" id="KW-1185">Reference proteome</keyword>
<accession>A0A0B1PAX6</accession>
<dbReference type="InterPro" id="IPR005198">
    <property type="entry name" value="Glyco_hydro_76"/>
</dbReference>
<dbReference type="AlphaFoldDB" id="A0A0B1PAX6"/>
<proteinExistence type="predicted"/>
<feature type="signal peptide" evidence="1">
    <location>
        <begin position="1"/>
        <end position="17"/>
    </location>
</feature>
<dbReference type="PANTHER" id="PTHR47791">
    <property type="entry name" value="MEIOTICALLY UP-REGULATED GENE 191 PROTEIN"/>
    <property type="match status" value="1"/>
</dbReference>
<dbReference type="STRING" id="52586.A0A0B1PAX6"/>
<dbReference type="SUPFAM" id="SSF48208">
    <property type="entry name" value="Six-hairpin glycosidases"/>
    <property type="match status" value="1"/>
</dbReference>
<dbReference type="Pfam" id="PF03663">
    <property type="entry name" value="Glyco_hydro_76"/>
    <property type="match status" value="1"/>
</dbReference>
<dbReference type="HOGENOM" id="CLU_028686_0_0_1"/>
<evidence type="ECO:0000313" key="2">
    <source>
        <dbReference type="EMBL" id="KHJ34510.1"/>
    </source>
</evidence>
<evidence type="ECO:0000256" key="1">
    <source>
        <dbReference type="SAM" id="SignalP"/>
    </source>
</evidence>
<dbReference type="Proteomes" id="UP000030854">
    <property type="component" value="Unassembled WGS sequence"/>
</dbReference>
<dbReference type="Gene3D" id="1.50.10.20">
    <property type="match status" value="1"/>
</dbReference>
<organism evidence="2 3">
    <name type="scientific">Uncinula necator</name>
    <name type="common">Grape powdery mildew</name>
    <dbReference type="NCBI Taxonomy" id="52586"/>
    <lineage>
        <taxon>Eukaryota</taxon>
        <taxon>Fungi</taxon>
        <taxon>Dikarya</taxon>
        <taxon>Ascomycota</taxon>
        <taxon>Pezizomycotina</taxon>
        <taxon>Leotiomycetes</taxon>
        <taxon>Erysiphales</taxon>
        <taxon>Erysiphaceae</taxon>
        <taxon>Erysiphe</taxon>
    </lineage>
</organism>
<dbReference type="InterPro" id="IPR008928">
    <property type="entry name" value="6-hairpin_glycosidase_sf"/>
</dbReference>
<dbReference type="PANTHER" id="PTHR47791:SF1">
    <property type="entry name" value="ENDO MANNANASE, GH76 FAMILY (EUROFUNG)"/>
    <property type="match status" value="1"/>
</dbReference>
<protein>
    <submittedName>
        <fullName evidence="2">Putative glycosyl hydrolase</fullName>
    </submittedName>
</protein>
<reference evidence="2 3" key="1">
    <citation type="journal article" date="2014" name="BMC Genomics">
        <title>Adaptive genomic structural variation in the grape powdery mildew pathogen, Erysiphe necator.</title>
        <authorList>
            <person name="Jones L."/>
            <person name="Riaz S."/>
            <person name="Morales-Cruz A."/>
            <person name="Amrine K.C."/>
            <person name="McGuire B."/>
            <person name="Gubler W.D."/>
            <person name="Walker M.A."/>
            <person name="Cantu D."/>
        </authorList>
    </citation>
    <scope>NUCLEOTIDE SEQUENCE [LARGE SCALE GENOMIC DNA]</scope>
    <source>
        <strain evidence="3">c</strain>
    </source>
</reference>
<comment type="caution">
    <text evidence="2">The sequence shown here is derived from an EMBL/GenBank/DDBJ whole genome shotgun (WGS) entry which is preliminary data.</text>
</comment>
<evidence type="ECO:0000313" key="3">
    <source>
        <dbReference type="Proteomes" id="UP000030854"/>
    </source>
</evidence>
<keyword evidence="1" id="KW-0732">Signal</keyword>
<dbReference type="EMBL" id="JNVN01000835">
    <property type="protein sequence ID" value="KHJ34510.1"/>
    <property type="molecule type" value="Genomic_DNA"/>
</dbReference>
<dbReference type="OMA" id="YYVDWAQ"/>
<sequence>MLLFLTILFILLLKILAASENDFITNSRLANSALKQWYNTTTGVWDTTGWWNSANCLKTTGDLAAIDPRVRSAALDIFANTLEKAPKFNEWAKKEIEPDYMIHSLSNGVLKWPRQDPTGFLNGFYDDEGWWALGWIQAYDVTKNSQYLQTAVDIFNDMNNATTTPCNGGIWWDRDKTYVNAIANELYLSVASHLANRAQGSDRQKYRQIAIKQWNWFNASGMINKDFNINDGLTADCKNNNGTVWSYNQGVILGGLVELSKATSDSSYLRPAQGIALAGIKKLSDKDGVLHDPCEPNCGTDGTQFKGIFMRNLLALQKIAPNGKILSFITMNAASVWKNNRNTDNQFGINWAGPFIGPANASTQSSAMDAIVSASSIQKYFENGIGSNNSIL</sequence>
<keyword evidence="2" id="KW-0378">Hydrolase</keyword>
<dbReference type="GO" id="GO:0005975">
    <property type="term" value="P:carbohydrate metabolic process"/>
    <property type="evidence" value="ECO:0007669"/>
    <property type="project" value="InterPro"/>
</dbReference>
<dbReference type="InterPro" id="IPR053169">
    <property type="entry name" value="MUG_Protein"/>
</dbReference>
<feature type="chain" id="PRO_5002079886" evidence="1">
    <location>
        <begin position="18"/>
        <end position="392"/>
    </location>
</feature>
<gene>
    <name evidence="2" type="ORF">EV44_g0372</name>
</gene>
<name>A0A0B1PAX6_UNCNE</name>